<dbReference type="Gene3D" id="2.30.110.50">
    <property type="match status" value="1"/>
</dbReference>
<dbReference type="Gene3D" id="6.20.150.10">
    <property type="match status" value="1"/>
</dbReference>
<dbReference type="Gene3D" id="2.40.50.230">
    <property type="entry name" value="Gp5 N-terminal domain"/>
    <property type="match status" value="1"/>
</dbReference>
<evidence type="ECO:0000313" key="2">
    <source>
        <dbReference type="EMBL" id="ROR97605.1"/>
    </source>
</evidence>
<reference evidence="2 3" key="1">
    <citation type="submission" date="2018-11" db="EMBL/GenBank/DDBJ databases">
        <title>Sequencing the genomes of 1000 actinobacteria strains.</title>
        <authorList>
            <person name="Klenk H.-P."/>
        </authorList>
    </citation>
    <scope>NUCLEOTIDE SEQUENCE [LARGE SCALE GENOMIC DNA]</scope>
    <source>
        <strain evidence="2 3">DSM 13521</strain>
    </source>
</reference>
<dbReference type="InterPro" id="IPR047702">
    <property type="entry name" value="VgrG-rel"/>
</dbReference>
<dbReference type="EMBL" id="RKHQ01000001">
    <property type="protein sequence ID" value="ROR97605.1"/>
    <property type="molecule type" value="Genomic_DNA"/>
</dbReference>
<dbReference type="OrthoDB" id="1907165at2"/>
<dbReference type="InterPro" id="IPR037026">
    <property type="entry name" value="Vgr_OB-fold_dom_sf"/>
</dbReference>
<dbReference type="Pfam" id="PF05954">
    <property type="entry name" value="Phage_GPD"/>
    <property type="match status" value="1"/>
</dbReference>
<dbReference type="SUPFAM" id="SSF69279">
    <property type="entry name" value="Phage tail proteins"/>
    <property type="match status" value="1"/>
</dbReference>
<accession>A0A3N2DCT8</accession>
<evidence type="ECO:0000259" key="1">
    <source>
        <dbReference type="Pfam" id="PF04717"/>
    </source>
</evidence>
<protein>
    <submittedName>
        <fullName evidence="2">Late control gene D protein (GPD)</fullName>
    </submittedName>
</protein>
<dbReference type="RefSeq" id="WP_123739628.1">
    <property type="nucleotide sequence ID" value="NZ_CALFQU010000006.1"/>
</dbReference>
<sequence>MPNQIYSATLEVKVNGTALPDAVATRLTYALVETARRLPGMFELHFADGERTVLARSGLAVGAAVKLSVRSNEPGATELFDGEVVTLEAEIGPLGALTIVRGYDRSYRLLRQRRVAAYQDQTVADIARRIAGDHGLTASVSSQVKHQHVLQAGTSDWAFLHELADAEGLAFSVSGTRLTLADPATAAPGSPRASARTDATVLQYGANLRSLRAAVTASDQVKEVEVRGWDPTNHKPTVATATARTSGVKIDQTPAKLATAIASSPRLVHAPQASTQAQASALADAVADEVGGAFAELEGVVTGNPALAAGGKVTLAGLGAPFDGGYVLTRVTHRFEPGETGYTTAFQVSSGADRTTRGVLSGGGGAGAALAPRVGGAGGSGGGPRLVLGVVTNNQDPDSLGRVRLKLPTLSDSAETWWSHVVMPGAGTERGFSMVPDVNDLVVVALPESAAEAPWVLGGLHHPKVKTPATKEQIKAATAMWVSKSGMTVQLVEKQGSESIRLSIRYAEGSDEDSIVIAKDTSKGISISSKGPVAITADGDVTVKAKGKADVTADQDVSVKGMNVSITGNQKISLKAPQIELAGDAKIAAKAAALELKADGMAELSASGILTVKGSLVKIN</sequence>
<dbReference type="AlphaFoldDB" id="A0A3N2DCT8"/>
<dbReference type="Gene3D" id="3.55.50.10">
    <property type="entry name" value="Baseplate protein-like domains"/>
    <property type="match status" value="1"/>
</dbReference>
<name>A0A3N2DCT8_9MICO</name>
<gene>
    <name evidence="2" type="ORF">EDD28_2206</name>
</gene>
<dbReference type="Pfam" id="PF04717">
    <property type="entry name" value="Phage_base_V"/>
    <property type="match status" value="1"/>
</dbReference>
<proteinExistence type="predicted"/>
<dbReference type="Proteomes" id="UP000275356">
    <property type="component" value="Unassembled WGS sequence"/>
</dbReference>
<organism evidence="2 3">
    <name type="scientific">Salana multivorans</name>
    <dbReference type="NCBI Taxonomy" id="120377"/>
    <lineage>
        <taxon>Bacteria</taxon>
        <taxon>Bacillati</taxon>
        <taxon>Actinomycetota</taxon>
        <taxon>Actinomycetes</taxon>
        <taxon>Micrococcales</taxon>
        <taxon>Beutenbergiaceae</taxon>
        <taxon>Salana</taxon>
    </lineage>
</organism>
<dbReference type="InterPro" id="IPR006531">
    <property type="entry name" value="Gp5/Vgr_OB"/>
</dbReference>
<keyword evidence="3" id="KW-1185">Reference proteome</keyword>
<evidence type="ECO:0000313" key="3">
    <source>
        <dbReference type="Proteomes" id="UP000275356"/>
    </source>
</evidence>
<dbReference type="SUPFAM" id="SSF69255">
    <property type="entry name" value="gp5 N-terminal domain-like"/>
    <property type="match status" value="1"/>
</dbReference>
<feature type="domain" description="Gp5/Type VI secretion system Vgr protein OB-fold" evidence="1">
    <location>
        <begin position="388"/>
        <end position="461"/>
    </location>
</feature>
<dbReference type="NCBIfam" id="NF033848">
    <property type="entry name" value="VgrG_rel"/>
    <property type="match status" value="1"/>
</dbReference>
<comment type="caution">
    <text evidence="2">The sequence shown here is derived from an EMBL/GenBank/DDBJ whole genome shotgun (WGS) entry which is preliminary data.</text>
</comment>
<dbReference type="Gene3D" id="4.10.220.110">
    <property type="match status" value="1"/>
</dbReference>